<comment type="caution">
    <text evidence="9">The sequence shown here is derived from an EMBL/GenBank/DDBJ whole genome shotgun (WGS) entry which is preliminary data.</text>
</comment>
<evidence type="ECO:0000256" key="6">
    <source>
        <dbReference type="ARBA" id="ARBA00032162"/>
    </source>
</evidence>
<dbReference type="GO" id="GO:0005829">
    <property type="term" value="C:cytosol"/>
    <property type="evidence" value="ECO:0007669"/>
    <property type="project" value="TreeGrafter"/>
</dbReference>
<dbReference type="Pfam" id="PF00293">
    <property type="entry name" value="NUDIX"/>
    <property type="match status" value="1"/>
</dbReference>
<dbReference type="GO" id="GO:0006753">
    <property type="term" value="P:nucleoside phosphate metabolic process"/>
    <property type="evidence" value="ECO:0007669"/>
    <property type="project" value="TreeGrafter"/>
</dbReference>
<gene>
    <name evidence="9" type="ORF">NG895_04125</name>
</gene>
<comment type="similarity">
    <text evidence="3">Belongs to the Nudix hydrolase family. NudK subfamily.</text>
</comment>
<keyword evidence="10" id="KW-1185">Reference proteome</keyword>
<evidence type="ECO:0000256" key="5">
    <source>
        <dbReference type="ARBA" id="ARBA00022801"/>
    </source>
</evidence>
<accession>A0A9X2FB36</accession>
<evidence type="ECO:0000256" key="3">
    <source>
        <dbReference type="ARBA" id="ARBA00007275"/>
    </source>
</evidence>
<evidence type="ECO:0000256" key="2">
    <source>
        <dbReference type="ARBA" id="ARBA00001946"/>
    </source>
</evidence>
<dbReference type="PANTHER" id="PTHR11839:SF18">
    <property type="entry name" value="NUDIX HYDROLASE DOMAIN-CONTAINING PROTEIN"/>
    <property type="match status" value="1"/>
</dbReference>
<dbReference type="CDD" id="cd03424">
    <property type="entry name" value="NUDIX_ADPRase_Nudt5_UGPPase_Nudt14"/>
    <property type="match status" value="1"/>
</dbReference>
<dbReference type="PROSITE" id="PS51462">
    <property type="entry name" value="NUDIX"/>
    <property type="match status" value="1"/>
</dbReference>
<organism evidence="9 10">
    <name type="scientific">Aeoliella straminimaris</name>
    <dbReference type="NCBI Taxonomy" id="2954799"/>
    <lineage>
        <taxon>Bacteria</taxon>
        <taxon>Pseudomonadati</taxon>
        <taxon>Planctomycetota</taxon>
        <taxon>Planctomycetia</taxon>
        <taxon>Pirellulales</taxon>
        <taxon>Lacipirellulaceae</taxon>
        <taxon>Aeoliella</taxon>
    </lineage>
</organism>
<evidence type="ECO:0000256" key="4">
    <source>
        <dbReference type="ARBA" id="ARBA00016377"/>
    </source>
</evidence>
<sequence length="183" mass="19740">MPESPDLPPPVSLHRGKHLELIGQGHWEYATRTIASGAVGIVAITPDRRVILVEQYRIPVGRNVIEIPAGLVGDTAEVAGEPLLTAAQRELLEETGYESGEWTLLAEGYSSPGLTDEAVTFYLAENVRKTGLGGGDEAESIIVHEVALDNTDEWLSAKIEAGDGVDFKLLAGLYLAERRLPNK</sequence>
<dbReference type="Proteomes" id="UP001155241">
    <property type="component" value="Unassembled WGS sequence"/>
</dbReference>
<evidence type="ECO:0000256" key="1">
    <source>
        <dbReference type="ARBA" id="ARBA00000847"/>
    </source>
</evidence>
<feature type="domain" description="Nudix hydrolase" evidence="8">
    <location>
        <begin position="34"/>
        <end position="177"/>
    </location>
</feature>
<dbReference type="Gene3D" id="3.90.79.10">
    <property type="entry name" value="Nucleoside Triphosphate Pyrophosphohydrolase"/>
    <property type="match status" value="1"/>
</dbReference>
<evidence type="ECO:0000256" key="7">
    <source>
        <dbReference type="ARBA" id="ARBA00032272"/>
    </source>
</evidence>
<dbReference type="GO" id="GO:0016787">
    <property type="term" value="F:hydrolase activity"/>
    <property type="evidence" value="ECO:0007669"/>
    <property type="project" value="UniProtKB-KW"/>
</dbReference>
<dbReference type="InterPro" id="IPR000086">
    <property type="entry name" value="NUDIX_hydrolase_dom"/>
</dbReference>
<proteinExistence type="inferred from homology"/>
<evidence type="ECO:0000313" key="9">
    <source>
        <dbReference type="EMBL" id="MCO6043084.1"/>
    </source>
</evidence>
<name>A0A9X2FB36_9BACT</name>
<keyword evidence="5 9" id="KW-0378">Hydrolase</keyword>
<dbReference type="InterPro" id="IPR015797">
    <property type="entry name" value="NUDIX_hydrolase-like_dom_sf"/>
</dbReference>
<dbReference type="RefSeq" id="WP_252851184.1">
    <property type="nucleotide sequence ID" value="NZ_JAMXLR010000017.1"/>
</dbReference>
<reference evidence="9" key="1">
    <citation type="submission" date="2022-06" db="EMBL/GenBank/DDBJ databases">
        <title>Aeoliella straminimaris, a novel planctomycete from sediments.</title>
        <authorList>
            <person name="Vitorino I.R."/>
            <person name="Lage O.M."/>
        </authorList>
    </citation>
    <scope>NUCLEOTIDE SEQUENCE</scope>
    <source>
        <strain evidence="9">ICT_H6.2</strain>
    </source>
</reference>
<comment type="catalytic activity">
    <reaction evidence="1">
        <text>GDP-alpha-D-mannose + H2O = alpha-D-mannose 1-phosphate + GMP + 2 H(+)</text>
        <dbReference type="Rhea" id="RHEA:27978"/>
        <dbReference type="ChEBI" id="CHEBI:15377"/>
        <dbReference type="ChEBI" id="CHEBI:15378"/>
        <dbReference type="ChEBI" id="CHEBI:57527"/>
        <dbReference type="ChEBI" id="CHEBI:58115"/>
        <dbReference type="ChEBI" id="CHEBI:58409"/>
    </reaction>
</comment>
<protein>
    <recommendedName>
        <fullName evidence="4">GDP-mannose pyrophosphatase</fullName>
    </recommendedName>
    <alternativeName>
        <fullName evidence="6">GDP-mannose hydrolase</fullName>
    </alternativeName>
    <alternativeName>
        <fullName evidence="7">GDPMK</fullName>
    </alternativeName>
</protein>
<evidence type="ECO:0000259" key="8">
    <source>
        <dbReference type="PROSITE" id="PS51462"/>
    </source>
</evidence>
<dbReference type="AlphaFoldDB" id="A0A9X2FB36"/>
<dbReference type="EMBL" id="JAMXLR010000017">
    <property type="protein sequence ID" value="MCO6043084.1"/>
    <property type="molecule type" value="Genomic_DNA"/>
</dbReference>
<evidence type="ECO:0000313" key="10">
    <source>
        <dbReference type="Proteomes" id="UP001155241"/>
    </source>
</evidence>
<dbReference type="SUPFAM" id="SSF55811">
    <property type="entry name" value="Nudix"/>
    <property type="match status" value="1"/>
</dbReference>
<comment type="cofactor">
    <cofactor evidence="2">
        <name>Mg(2+)</name>
        <dbReference type="ChEBI" id="CHEBI:18420"/>
    </cofactor>
</comment>
<dbReference type="PANTHER" id="PTHR11839">
    <property type="entry name" value="UDP/ADP-SUGAR PYROPHOSPHATASE"/>
    <property type="match status" value="1"/>
</dbReference>
<dbReference type="GO" id="GO:0019693">
    <property type="term" value="P:ribose phosphate metabolic process"/>
    <property type="evidence" value="ECO:0007669"/>
    <property type="project" value="TreeGrafter"/>
</dbReference>